<reference evidence="2" key="1">
    <citation type="journal article" date="2022" name="Nat. Commun.">
        <title>Chromosome evolution and the genetic basis of agronomically important traits in greater yam.</title>
        <authorList>
            <person name="Bredeson J.V."/>
            <person name="Lyons J.B."/>
            <person name="Oniyinde I.O."/>
            <person name="Okereke N.R."/>
            <person name="Kolade O."/>
            <person name="Nnabue I."/>
            <person name="Nwadili C.O."/>
            <person name="Hribova E."/>
            <person name="Parker M."/>
            <person name="Nwogha J."/>
            <person name="Shu S."/>
            <person name="Carlson J."/>
            <person name="Kariba R."/>
            <person name="Muthemba S."/>
            <person name="Knop K."/>
            <person name="Barton G.J."/>
            <person name="Sherwood A.V."/>
            <person name="Lopez-Montes A."/>
            <person name="Asiedu R."/>
            <person name="Jamnadass R."/>
            <person name="Muchugi A."/>
            <person name="Goodstein D."/>
            <person name="Egesi C.N."/>
            <person name="Featherston J."/>
            <person name="Asfaw A."/>
            <person name="Simpson G.G."/>
            <person name="Dolezel J."/>
            <person name="Hendre P.S."/>
            <person name="Van Deynze A."/>
            <person name="Kumar P.L."/>
            <person name="Obidiegwu J.E."/>
            <person name="Bhattacharjee R."/>
            <person name="Rokhsar D.S."/>
        </authorList>
    </citation>
    <scope>NUCLEOTIDE SEQUENCE [LARGE SCALE GENOMIC DNA]</scope>
    <source>
        <strain evidence="2">cv. TDa95/00328</strain>
    </source>
</reference>
<accession>A0ACB7WK96</accession>
<protein>
    <submittedName>
        <fullName evidence="1">Codeine 3-O-demethylase protein</fullName>
        <ecNumber evidence="1">1.14.11.32</ecNumber>
    </submittedName>
</protein>
<keyword evidence="1" id="KW-0560">Oxidoreductase</keyword>
<comment type="caution">
    <text evidence="1">The sequence shown here is derived from an EMBL/GenBank/DDBJ whole genome shotgun (WGS) entry which is preliminary data.</text>
</comment>
<sequence>MSEQEMKMVQEMAENQEEPPLRYIWRNSDEQVHDVNPIPVVHLGQPDEAEQIKTAIQSWGMFQVIEHGMTPSFLDEVRDITKAFFELPRDEKQKYSTMKNGKFQFEGYGNDEVATEDQILDWNDRLYLTVQPEEKRKLELWPENPSSFRDVLSEFSTKTRKLLDDVLKVMAKSLELDEDSFIRQFGDRPLLDARFNNYPCCRRPDLVIGVKPHSDSSGLTIILPDKDVEGLQVMKDGVWVKVITDPHALIVNMGDQMEIISNGIFKSPLHRVVTNTEKHRISIAMFYTPEGETEIGPADGLVSDTKPRLYKTLKSKDYLGIFFPRYLLGKTTIHLVKI</sequence>
<dbReference type="Proteomes" id="UP000827976">
    <property type="component" value="Chromosome 3"/>
</dbReference>
<gene>
    <name evidence="1" type="ORF">IHE45_03G036400</name>
</gene>
<organism evidence="1 2">
    <name type="scientific">Dioscorea alata</name>
    <name type="common">Purple yam</name>
    <dbReference type="NCBI Taxonomy" id="55571"/>
    <lineage>
        <taxon>Eukaryota</taxon>
        <taxon>Viridiplantae</taxon>
        <taxon>Streptophyta</taxon>
        <taxon>Embryophyta</taxon>
        <taxon>Tracheophyta</taxon>
        <taxon>Spermatophyta</taxon>
        <taxon>Magnoliopsida</taxon>
        <taxon>Liliopsida</taxon>
        <taxon>Dioscoreales</taxon>
        <taxon>Dioscoreaceae</taxon>
        <taxon>Dioscorea</taxon>
    </lineage>
</organism>
<evidence type="ECO:0000313" key="2">
    <source>
        <dbReference type="Proteomes" id="UP000827976"/>
    </source>
</evidence>
<keyword evidence="2" id="KW-1185">Reference proteome</keyword>
<name>A0ACB7WK96_DIOAL</name>
<dbReference type="EMBL" id="CM037013">
    <property type="protein sequence ID" value="KAH7688476.1"/>
    <property type="molecule type" value="Genomic_DNA"/>
</dbReference>
<evidence type="ECO:0000313" key="1">
    <source>
        <dbReference type="EMBL" id="KAH7688476.1"/>
    </source>
</evidence>
<dbReference type="EC" id="1.14.11.32" evidence="1"/>
<proteinExistence type="predicted"/>